<dbReference type="RefSeq" id="WP_215340626.1">
    <property type="nucleotide sequence ID" value="NZ_JAGSGD010000001.1"/>
</dbReference>
<dbReference type="Pfam" id="PF03747">
    <property type="entry name" value="ADP_ribosyl_GH"/>
    <property type="match status" value="1"/>
</dbReference>
<dbReference type="SUPFAM" id="SSF101478">
    <property type="entry name" value="ADP-ribosylglycohydrolase"/>
    <property type="match status" value="1"/>
</dbReference>
<feature type="binding site" evidence="1">
    <location>
        <position position="209"/>
    </location>
    <ligand>
        <name>Mg(2+)</name>
        <dbReference type="ChEBI" id="CHEBI:18420"/>
        <label>1</label>
    </ligand>
</feature>
<dbReference type="Proteomes" id="UP000622580">
    <property type="component" value="Unassembled WGS sequence"/>
</dbReference>
<proteinExistence type="predicted"/>
<evidence type="ECO:0000256" key="1">
    <source>
        <dbReference type="PIRSR" id="PIRSR605502-1"/>
    </source>
</evidence>
<feature type="binding site" evidence="1">
    <location>
        <position position="34"/>
    </location>
    <ligand>
        <name>Mg(2+)</name>
        <dbReference type="ChEBI" id="CHEBI:18420"/>
        <label>1</label>
    </ligand>
</feature>
<keyword evidence="3" id="KW-1185">Reference proteome</keyword>
<feature type="binding site" evidence="1">
    <location>
        <position position="36"/>
    </location>
    <ligand>
        <name>Mg(2+)</name>
        <dbReference type="ChEBI" id="CHEBI:18420"/>
        <label>1</label>
    </ligand>
</feature>
<comment type="cofactor">
    <cofactor evidence="1">
        <name>Mg(2+)</name>
        <dbReference type="ChEBI" id="CHEBI:18420"/>
    </cofactor>
    <text evidence="1">Binds 2 magnesium ions per subunit.</text>
</comment>
<organism evidence="2 3">
    <name type="scientific">Phenylobacterium glaciei</name>
    <dbReference type="NCBI Taxonomy" id="2803784"/>
    <lineage>
        <taxon>Bacteria</taxon>
        <taxon>Pseudomonadati</taxon>
        <taxon>Pseudomonadota</taxon>
        <taxon>Alphaproteobacteria</taxon>
        <taxon>Caulobacterales</taxon>
        <taxon>Caulobacteraceae</taxon>
        <taxon>Phenylobacterium</taxon>
    </lineage>
</organism>
<feature type="binding site" evidence="1">
    <location>
        <position position="208"/>
    </location>
    <ligand>
        <name>Mg(2+)</name>
        <dbReference type="ChEBI" id="CHEBI:18420"/>
        <label>1</label>
    </ligand>
</feature>
<evidence type="ECO:0000313" key="3">
    <source>
        <dbReference type="Proteomes" id="UP000622580"/>
    </source>
</evidence>
<dbReference type="PANTHER" id="PTHR16222">
    <property type="entry name" value="ADP-RIBOSYLGLYCOHYDROLASE"/>
    <property type="match status" value="1"/>
</dbReference>
<accession>A0A941HWD5</accession>
<dbReference type="Gene3D" id="1.10.4080.10">
    <property type="entry name" value="ADP-ribosylation/Crystallin J1"/>
    <property type="match status" value="1"/>
</dbReference>
<dbReference type="InterPro" id="IPR050792">
    <property type="entry name" value="ADP-ribosylglycohydrolase"/>
</dbReference>
<feature type="binding site" evidence="1">
    <location>
        <position position="35"/>
    </location>
    <ligand>
        <name>Mg(2+)</name>
        <dbReference type="ChEBI" id="CHEBI:18420"/>
        <label>1</label>
    </ligand>
</feature>
<dbReference type="AlphaFoldDB" id="A0A941HWD5"/>
<keyword evidence="1" id="KW-0479">Metal-binding</keyword>
<feature type="binding site" evidence="1">
    <location>
        <position position="206"/>
    </location>
    <ligand>
        <name>Mg(2+)</name>
        <dbReference type="ChEBI" id="CHEBI:18420"/>
        <label>1</label>
    </ligand>
</feature>
<reference evidence="2" key="1">
    <citation type="submission" date="2021-04" db="EMBL/GenBank/DDBJ databases">
        <title>Draft genome assembly of strain Phenylobacterium sp. 20VBR1 using MiniION and Illumina platforms.</title>
        <authorList>
            <person name="Thomas F.A."/>
            <person name="Krishnan K.P."/>
            <person name="Sinha R.K."/>
        </authorList>
    </citation>
    <scope>NUCLEOTIDE SEQUENCE</scope>
    <source>
        <strain evidence="2">20VBR1</strain>
    </source>
</reference>
<comment type="caution">
    <text evidence="2">The sequence shown here is derived from an EMBL/GenBank/DDBJ whole genome shotgun (WGS) entry which is preliminary data.</text>
</comment>
<dbReference type="GO" id="GO:0046872">
    <property type="term" value="F:metal ion binding"/>
    <property type="evidence" value="ECO:0007669"/>
    <property type="project" value="UniProtKB-KW"/>
</dbReference>
<dbReference type="InterPro" id="IPR005502">
    <property type="entry name" value="Ribosyl_crysJ1"/>
</dbReference>
<dbReference type="InterPro" id="IPR036705">
    <property type="entry name" value="Ribosyl_crysJ1_sf"/>
</dbReference>
<evidence type="ECO:0000313" key="2">
    <source>
        <dbReference type="EMBL" id="MBR7619981.1"/>
    </source>
</evidence>
<protein>
    <submittedName>
        <fullName evidence="2">ADP-ribosylglycohydrolase family protein</fullName>
    </submittedName>
</protein>
<dbReference type="PANTHER" id="PTHR16222:SF12">
    <property type="entry name" value="ADP-RIBOSYLGLYCOHYDROLASE-RELATED"/>
    <property type="match status" value="1"/>
</dbReference>
<dbReference type="EMBL" id="JAGSGD010000001">
    <property type="protein sequence ID" value="MBR7619981.1"/>
    <property type="molecule type" value="Genomic_DNA"/>
</dbReference>
<gene>
    <name evidence="2" type="ORF">JKL49_11335</name>
</gene>
<sequence>MIGAIAGDIIGSRFEGERSPHARFKLFHPDCSFTDDTVCVLAIAKALMTGRNFAKSLRSFVRRHPGRGYGSLFEEWAKDARAGPYGGWGNGAPMRVAAVGWFASDETEALDLAAAQASVSHDHEEAITAAQAVAVSILRLRQGQSVEEVRAHITTAFNYDLSPEVVFEDGGFDVSAAGTVPPALAAAFEANDWEGAVRRAVSLGGDTDTLACIAGAVAEAIYGVPEAIAAKARTYLTPDLAKVLSAFERTMRNAYRPANSKG</sequence>
<keyword evidence="1" id="KW-0460">Magnesium</keyword>
<name>A0A941HWD5_9CAUL</name>